<dbReference type="EMBL" id="JADBJN010000003">
    <property type="protein sequence ID" value="KAG5673951.1"/>
    <property type="molecule type" value="Genomic_DNA"/>
</dbReference>
<protein>
    <submittedName>
        <fullName evidence="1">Uncharacterized protein</fullName>
    </submittedName>
</protein>
<gene>
    <name evidence="1" type="ORF">PVAND_003948</name>
</gene>
<dbReference type="AlphaFoldDB" id="A0A9J6BVL8"/>
<proteinExistence type="predicted"/>
<dbReference type="Proteomes" id="UP001107558">
    <property type="component" value="Chromosome 3"/>
</dbReference>
<reference evidence="1" key="1">
    <citation type="submission" date="2021-03" db="EMBL/GenBank/DDBJ databases">
        <title>Chromosome level genome of the anhydrobiotic midge Polypedilum vanderplanki.</title>
        <authorList>
            <person name="Yoshida Y."/>
            <person name="Kikawada T."/>
            <person name="Gusev O."/>
        </authorList>
    </citation>
    <scope>NUCLEOTIDE SEQUENCE</scope>
    <source>
        <strain evidence="1">NIAS01</strain>
        <tissue evidence="1">Whole body or cell culture</tissue>
    </source>
</reference>
<name>A0A9J6BVL8_POLVA</name>
<evidence type="ECO:0000313" key="1">
    <source>
        <dbReference type="EMBL" id="KAG5673951.1"/>
    </source>
</evidence>
<comment type="caution">
    <text evidence="1">The sequence shown here is derived from an EMBL/GenBank/DDBJ whole genome shotgun (WGS) entry which is preliminary data.</text>
</comment>
<accession>A0A9J6BVL8</accession>
<organism evidence="1 2">
    <name type="scientific">Polypedilum vanderplanki</name>
    <name type="common">Sleeping chironomid midge</name>
    <dbReference type="NCBI Taxonomy" id="319348"/>
    <lineage>
        <taxon>Eukaryota</taxon>
        <taxon>Metazoa</taxon>
        <taxon>Ecdysozoa</taxon>
        <taxon>Arthropoda</taxon>
        <taxon>Hexapoda</taxon>
        <taxon>Insecta</taxon>
        <taxon>Pterygota</taxon>
        <taxon>Neoptera</taxon>
        <taxon>Endopterygota</taxon>
        <taxon>Diptera</taxon>
        <taxon>Nematocera</taxon>
        <taxon>Chironomoidea</taxon>
        <taxon>Chironomidae</taxon>
        <taxon>Chironominae</taxon>
        <taxon>Polypedilum</taxon>
        <taxon>Polypedilum</taxon>
    </lineage>
</organism>
<keyword evidence="2" id="KW-1185">Reference proteome</keyword>
<sequence length="205" mass="23998">MHHSIDDIRIPLAYDSIVTVNQSLRALSSFAAPRVRIYEKEINFMHHSEALNYMSYWSENSVNEYGLVTCLKNVGRASIPSFVQIACRPTLKNLEEDWHVMVVGRIHNIAIIYEPNYDEEFADRVNNLEGSVKIREVLRMFNLKQKMRTKVRIYIGGGGNFNGECRGYSFNFLRNFTKRYLRSPNDAEIDEKFVFENVPYKEISW</sequence>
<evidence type="ECO:0000313" key="2">
    <source>
        <dbReference type="Proteomes" id="UP001107558"/>
    </source>
</evidence>